<evidence type="ECO:0000256" key="1">
    <source>
        <dbReference type="SAM" id="MobiDB-lite"/>
    </source>
</evidence>
<evidence type="ECO:0000259" key="2">
    <source>
        <dbReference type="Pfam" id="PF00931"/>
    </source>
</evidence>
<dbReference type="OrthoDB" id="1658288at2759"/>
<accession>A0A9P8XWG0</accession>
<dbReference type="InterPro" id="IPR011990">
    <property type="entry name" value="TPR-like_helical_dom_sf"/>
</dbReference>
<dbReference type="Pfam" id="PF13174">
    <property type="entry name" value="TPR_6"/>
    <property type="match status" value="1"/>
</dbReference>
<dbReference type="AlphaFoldDB" id="A0A9P8XWG0"/>
<sequence>MRRNKNFTGRTSILTQLCETCFPGGASGENQDTVALFSIGGLGGIGKTQVALEFSYWVRDNMPEYSIYWISALSMDTFNQSCWEILDQLGMISGEERKDLDAKKRLKDYLSRSPEAGKWLLVVDNADDVSLVKEMRPYIPHSESGITLVTTRTEDVAWEISTSPALVNLDVMSTDEAQELLKRSLLAGRVPNYSEESGKRLVVALDMLPLAITQAAAYLNRNRLSIQEYLNLLQGREEEARRLLSFAGSSAEQWPAEKQQRPQYNAVMTTWLVSLDQMKMSESGTGTTRGPMVKLLMFLSRVEPKAIPKRMLPEVGGSAAVLANTIGTLLGYAMLTKRDGQVYDMHSLVQLAIRSWVAREGLTDEARTWALECLEDKMYLEEYYSKASRVVWSECLPHALRVLTESTHKAQSYNRAWLAHWVGYCLAADGRWDEALEWTVVYAEAIAAIYGCDSDEYVKAQCRLADAYLDADRPTTALSLLEYCIARWHETRPADDKWLVHAQMLHGRTLRKLGHARQAVKVLEKLVSPLPTDHPEWGHAHNDLALACNHTGQHDRAVRIFEQVLAATQHTLPADDALRIDSKYGLALACLSTGKAPTAVMLLKNVLAAEEAQYPPHHQALLFTQQALAQAYLGVGDPTQALDIIHHVAEMNTKTLPPQHADSLTTQHWLAEALLAMAKVHQAVSALERIIQYYPRTTLSDLEGSSFEMRLLRDVYEALGDLDNVERLGEMLAEIDSMIEEAERPHGEQSEGEPSSHALFRGDQSADEQYNHELPHTAPSAETDDEDQSDGGVELTSGV</sequence>
<dbReference type="Gene3D" id="1.25.40.10">
    <property type="entry name" value="Tetratricopeptide repeat domain"/>
    <property type="match status" value="2"/>
</dbReference>
<reference evidence="3" key="1">
    <citation type="journal article" date="2021" name="Nat. Commun.">
        <title>Genetic determinants of endophytism in the Arabidopsis root mycobiome.</title>
        <authorList>
            <person name="Mesny F."/>
            <person name="Miyauchi S."/>
            <person name="Thiergart T."/>
            <person name="Pickel B."/>
            <person name="Atanasova L."/>
            <person name="Karlsson M."/>
            <person name="Huettel B."/>
            <person name="Barry K.W."/>
            <person name="Haridas S."/>
            <person name="Chen C."/>
            <person name="Bauer D."/>
            <person name="Andreopoulos W."/>
            <person name="Pangilinan J."/>
            <person name="LaButti K."/>
            <person name="Riley R."/>
            <person name="Lipzen A."/>
            <person name="Clum A."/>
            <person name="Drula E."/>
            <person name="Henrissat B."/>
            <person name="Kohler A."/>
            <person name="Grigoriev I.V."/>
            <person name="Martin F.M."/>
            <person name="Hacquard S."/>
        </authorList>
    </citation>
    <scope>NUCLEOTIDE SEQUENCE</scope>
    <source>
        <strain evidence="3">MPI-CAGE-CH-0230</strain>
    </source>
</reference>
<keyword evidence="4" id="KW-1185">Reference proteome</keyword>
<dbReference type="GeneID" id="70191438"/>
<protein>
    <recommendedName>
        <fullName evidence="2">NB-ARC domain-containing protein</fullName>
    </recommendedName>
</protein>
<gene>
    <name evidence="3" type="ORF">B0I36DRAFT_40929</name>
</gene>
<dbReference type="InterPro" id="IPR027417">
    <property type="entry name" value="P-loop_NTPase"/>
</dbReference>
<comment type="caution">
    <text evidence="3">The sequence shown here is derived from an EMBL/GenBank/DDBJ whole genome shotgun (WGS) entry which is preliminary data.</text>
</comment>
<dbReference type="Pfam" id="PF13432">
    <property type="entry name" value="TPR_16"/>
    <property type="match status" value="1"/>
</dbReference>
<dbReference type="SUPFAM" id="SSF52540">
    <property type="entry name" value="P-loop containing nucleoside triphosphate hydrolases"/>
    <property type="match status" value="1"/>
</dbReference>
<feature type="domain" description="NB-ARC" evidence="2">
    <location>
        <begin position="33"/>
        <end position="184"/>
    </location>
</feature>
<dbReference type="InterPro" id="IPR019734">
    <property type="entry name" value="TPR_rpt"/>
</dbReference>
<dbReference type="Pfam" id="PF00931">
    <property type="entry name" value="NB-ARC"/>
    <property type="match status" value="1"/>
</dbReference>
<dbReference type="InterPro" id="IPR053137">
    <property type="entry name" value="NLR-like"/>
</dbReference>
<dbReference type="SMART" id="SM00028">
    <property type="entry name" value="TPR"/>
    <property type="match status" value="4"/>
</dbReference>
<organism evidence="3 4">
    <name type="scientific">Microdochium trichocladiopsis</name>
    <dbReference type="NCBI Taxonomy" id="1682393"/>
    <lineage>
        <taxon>Eukaryota</taxon>
        <taxon>Fungi</taxon>
        <taxon>Dikarya</taxon>
        <taxon>Ascomycota</taxon>
        <taxon>Pezizomycotina</taxon>
        <taxon>Sordariomycetes</taxon>
        <taxon>Xylariomycetidae</taxon>
        <taxon>Xylariales</taxon>
        <taxon>Microdochiaceae</taxon>
        <taxon>Microdochium</taxon>
    </lineage>
</organism>
<dbReference type="PANTHER" id="PTHR46082">
    <property type="entry name" value="ATP/GTP-BINDING PROTEIN-RELATED"/>
    <property type="match status" value="1"/>
</dbReference>
<dbReference type="RefSeq" id="XP_046006843.1">
    <property type="nucleotide sequence ID" value="XM_046161892.1"/>
</dbReference>
<dbReference type="Proteomes" id="UP000756346">
    <property type="component" value="Unassembled WGS sequence"/>
</dbReference>
<dbReference type="InterPro" id="IPR002182">
    <property type="entry name" value="NB-ARC"/>
</dbReference>
<dbReference type="EMBL" id="JAGTJQ010000011">
    <property type="protein sequence ID" value="KAH7018576.1"/>
    <property type="molecule type" value="Genomic_DNA"/>
</dbReference>
<evidence type="ECO:0000313" key="4">
    <source>
        <dbReference type="Proteomes" id="UP000756346"/>
    </source>
</evidence>
<dbReference type="SUPFAM" id="SSF48452">
    <property type="entry name" value="TPR-like"/>
    <property type="match status" value="2"/>
</dbReference>
<dbReference type="PANTHER" id="PTHR46082:SF6">
    <property type="entry name" value="AAA+ ATPASE DOMAIN-CONTAINING PROTEIN-RELATED"/>
    <property type="match status" value="1"/>
</dbReference>
<evidence type="ECO:0000313" key="3">
    <source>
        <dbReference type="EMBL" id="KAH7018576.1"/>
    </source>
</evidence>
<dbReference type="Gene3D" id="3.40.50.300">
    <property type="entry name" value="P-loop containing nucleotide triphosphate hydrolases"/>
    <property type="match status" value="1"/>
</dbReference>
<name>A0A9P8XWG0_9PEZI</name>
<proteinExistence type="predicted"/>
<feature type="region of interest" description="Disordered" evidence="1">
    <location>
        <begin position="742"/>
        <end position="799"/>
    </location>
</feature>
<dbReference type="GO" id="GO:0043531">
    <property type="term" value="F:ADP binding"/>
    <property type="evidence" value="ECO:0007669"/>
    <property type="project" value="InterPro"/>
</dbReference>